<evidence type="ECO:0000313" key="1">
    <source>
        <dbReference type="EMBL" id="OAG06671.1"/>
    </source>
</evidence>
<dbReference type="InterPro" id="IPR052895">
    <property type="entry name" value="HetReg/Transcr_Mod"/>
</dbReference>
<dbReference type="Proteomes" id="UP000077069">
    <property type="component" value="Unassembled WGS sequence"/>
</dbReference>
<keyword evidence="2" id="KW-1185">Reference proteome</keyword>
<dbReference type="InParanoid" id="A0A177CHI4"/>
<dbReference type="OrthoDB" id="2157530at2759"/>
<dbReference type="PANTHER" id="PTHR24148">
    <property type="entry name" value="ANKYRIN REPEAT DOMAIN-CONTAINING PROTEIN 39 HOMOLOG-RELATED"/>
    <property type="match status" value="1"/>
</dbReference>
<gene>
    <name evidence="1" type="ORF">CC84DRAFT_610766</name>
</gene>
<protein>
    <recommendedName>
        <fullName evidence="3">Heterokaryon incompatibility domain-containing protein</fullName>
    </recommendedName>
</protein>
<sequence>MVTWDSQTAEMVLHPRGIDGIDHRPWAIVMTRRELRLGEEIRHDLADPAIDDEQKKKLREFLAEPENQIYNRNLRMLLQEAWKAELEATNPLDHIYALLNLASDREELGIEVDYTLSPVELYRKAVRAIYTKGDLALLAYCKWDGVQTDLPSWVPHFTGQQGWIPIRELCGRGWHGTSVFDASKGKQAVIAFGECNPKILKINGIAVDTLTFLDVRRADVSVNDVTPANRRHIVHWLRQTFDYLSDIECEAYPNAKARKEAVWKTPILNHFNRGYLGQGDNHAGPEAEKGYNALLRDDMETQEPALVRLADIYFSHMMRASNRTRPFRTSKGYIGLGSTRAEEGDIVVVLLGCEVPFLLRKWGEYHYRLIGEVYVHGIMFGELFAHEPQIDTFHLC</sequence>
<evidence type="ECO:0008006" key="3">
    <source>
        <dbReference type="Google" id="ProtNLM"/>
    </source>
</evidence>
<dbReference type="AlphaFoldDB" id="A0A177CHI4"/>
<dbReference type="PANTHER" id="PTHR24148:SF73">
    <property type="entry name" value="HET DOMAIN PROTEIN (AFU_ORTHOLOGUE AFUA_8G01020)"/>
    <property type="match status" value="1"/>
</dbReference>
<proteinExistence type="predicted"/>
<dbReference type="RefSeq" id="XP_018037036.1">
    <property type="nucleotide sequence ID" value="XM_018186885.1"/>
</dbReference>
<name>A0A177CHI4_9PLEO</name>
<reference evidence="1 2" key="1">
    <citation type="submission" date="2016-05" db="EMBL/GenBank/DDBJ databases">
        <title>Comparative analysis of secretome profiles of manganese(II)-oxidizing ascomycete fungi.</title>
        <authorList>
            <consortium name="DOE Joint Genome Institute"/>
            <person name="Zeiner C.A."/>
            <person name="Purvine S.O."/>
            <person name="Zink E.M."/>
            <person name="Wu S."/>
            <person name="Pasa-Tolic L."/>
            <person name="Chaput D.L."/>
            <person name="Haridas S."/>
            <person name="Grigoriev I.V."/>
            <person name="Santelli C.M."/>
            <person name="Hansel C.M."/>
        </authorList>
    </citation>
    <scope>NUCLEOTIDE SEQUENCE [LARGE SCALE GENOMIC DNA]</scope>
    <source>
        <strain evidence="1 2">AP3s5-JAC2a</strain>
    </source>
</reference>
<organism evidence="1 2">
    <name type="scientific">Paraphaeosphaeria sporulosa</name>
    <dbReference type="NCBI Taxonomy" id="1460663"/>
    <lineage>
        <taxon>Eukaryota</taxon>
        <taxon>Fungi</taxon>
        <taxon>Dikarya</taxon>
        <taxon>Ascomycota</taxon>
        <taxon>Pezizomycotina</taxon>
        <taxon>Dothideomycetes</taxon>
        <taxon>Pleosporomycetidae</taxon>
        <taxon>Pleosporales</taxon>
        <taxon>Massarineae</taxon>
        <taxon>Didymosphaeriaceae</taxon>
        <taxon>Paraphaeosphaeria</taxon>
    </lineage>
</organism>
<evidence type="ECO:0000313" key="2">
    <source>
        <dbReference type="Proteomes" id="UP000077069"/>
    </source>
</evidence>
<dbReference type="EMBL" id="KV441551">
    <property type="protein sequence ID" value="OAG06671.1"/>
    <property type="molecule type" value="Genomic_DNA"/>
</dbReference>
<dbReference type="GeneID" id="28770371"/>
<dbReference type="Pfam" id="PF26639">
    <property type="entry name" value="Het-6_barrel"/>
    <property type="match status" value="1"/>
</dbReference>
<dbReference type="STRING" id="1460663.A0A177CHI4"/>
<accession>A0A177CHI4</accession>